<comment type="caution">
    <text evidence="7">The sequence shown here is derived from an EMBL/GenBank/DDBJ whole genome shotgun (WGS) entry which is preliminary data.</text>
</comment>
<evidence type="ECO:0000313" key="7">
    <source>
        <dbReference type="EMBL" id="GGX40418.1"/>
    </source>
</evidence>
<evidence type="ECO:0000256" key="3">
    <source>
        <dbReference type="ARBA" id="ARBA00022989"/>
    </source>
</evidence>
<dbReference type="InterPro" id="IPR001433">
    <property type="entry name" value="OxRdtase_FAD/NAD-bd"/>
</dbReference>
<dbReference type="Pfam" id="PF01794">
    <property type="entry name" value="Ferric_reduct"/>
    <property type="match status" value="1"/>
</dbReference>
<dbReference type="InterPro" id="IPR050415">
    <property type="entry name" value="MRET"/>
</dbReference>
<keyword evidence="8" id="KW-1185">Reference proteome</keyword>
<dbReference type="Gene3D" id="2.40.30.10">
    <property type="entry name" value="Translation factors"/>
    <property type="match status" value="1"/>
</dbReference>
<feature type="transmembrane region" description="Helical" evidence="5">
    <location>
        <begin position="179"/>
        <end position="195"/>
    </location>
</feature>
<sequence>MTLSRFKPGDVLIVAILAVLLGWHWSLWPELASGSSARVLDALGRLAGVLGLGLMLLAGIGSVRLPGLDRWFGGLPRLWTLHRLMGFGGFILILLHVWSMAFSGVAQSLAVALATLFPPISDWAIWSGWLALVLTVLFLAPTFQFFGRLHYQRWKRLHLLSAPALAFALVHTLSLSRWWPLWLVLGLLAFAAIGWRKLLSPHLGRSDWTVAEVQTLVPGVVELVLDPVDRPLRYEAGQFVYLTPWDERLAAGCGEEHPYTLSSAPDDPQLRLGIKDLGDATHALQTLTPGSRVQIEGPYGDFYERHRPGTGQLWLGGGIGITPFVSGARALRADGREDIQLFYLALDSSRAYYLDELKSHAERCPAFRVEAHYFRQEGPMTLAFLKQHCPDFAQREVYLCGPPGMVNHLKPLLLSAGVPHSALHSEVFDFL</sequence>
<dbReference type="Proteomes" id="UP000626148">
    <property type="component" value="Unassembled WGS sequence"/>
</dbReference>
<organism evidence="7 8">
    <name type="scientific">Saccharospirillum salsuginis</name>
    <dbReference type="NCBI Taxonomy" id="418750"/>
    <lineage>
        <taxon>Bacteria</taxon>
        <taxon>Pseudomonadati</taxon>
        <taxon>Pseudomonadota</taxon>
        <taxon>Gammaproteobacteria</taxon>
        <taxon>Oceanospirillales</taxon>
        <taxon>Saccharospirillaceae</taxon>
        <taxon>Saccharospirillum</taxon>
    </lineage>
</organism>
<feature type="transmembrane region" description="Helical" evidence="5">
    <location>
        <begin position="44"/>
        <end position="63"/>
    </location>
</feature>
<evidence type="ECO:0000256" key="4">
    <source>
        <dbReference type="ARBA" id="ARBA00023136"/>
    </source>
</evidence>
<dbReference type="Pfam" id="PF00175">
    <property type="entry name" value="NAD_binding_1"/>
    <property type="match status" value="1"/>
</dbReference>
<dbReference type="PROSITE" id="PS51384">
    <property type="entry name" value="FAD_FR"/>
    <property type="match status" value="1"/>
</dbReference>
<gene>
    <name evidence="7" type="ORF">GCM10007392_03920</name>
</gene>
<dbReference type="AlphaFoldDB" id="A0A918JZR9"/>
<feature type="transmembrane region" description="Helical" evidence="5">
    <location>
        <begin position="84"/>
        <end position="117"/>
    </location>
</feature>
<dbReference type="GO" id="GO:0016020">
    <property type="term" value="C:membrane"/>
    <property type="evidence" value="ECO:0007669"/>
    <property type="project" value="UniProtKB-SubCell"/>
</dbReference>
<keyword evidence="4 5" id="KW-0472">Membrane</keyword>
<dbReference type="GO" id="GO:0016491">
    <property type="term" value="F:oxidoreductase activity"/>
    <property type="evidence" value="ECO:0007669"/>
    <property type="project" value="InterPro"/>
</dbReference>
<feature type="domain" description="FAD-binding FR-type" evidence="6">
    <location>
        <begin position="203"/>
        <end position="305"/>
    </location>
</feature>
<keyword evidence="3 5" id="KW-1133">Transmembrane helix</keyword>
<proteinExistence type="predicted"/>
<reference evidence="7" key="1">
    <citation type="journal article" date="2014" name="Int. J. Syst. Evol. Microbiol.">
        <title>Complete genome sequence of Corynebacterium casei LMG S-19264T (=DSM 44701T), isolated from a smear-ripened cheese.</title>
        <authorList>
            <consortium name="US DOE Joint Genome Institute (JGI-PGF)"/>
            <person name="Walter F."/>
            <person name="Albersmeier A."/>
            <person name="Kalinowski J."/>
            <person name="Ruckert C."/>
        </authorList>
    </citation>
    <scope>NUCLEOTIDE SEQUENCE</scope>
    <source>
        <strain evidence="7">KCTC 22169</strain>
    </source>
</reference>
<dbReference type="PANTHER" id="PTHR47354">
    <property type="entry name" value="NADH OXIDOREDUCTASE HCR"/>
    <property type="match status" value="1"/>
</dbReference>
<comment type="subcellular location">
    <subcellularLocation>
        <location evidence="1">Membrane</location>
        <topology evidence="1">Multi-pass membrane protein</topology>
    </subcellularLocation>
</comment>
<dbReference type="Gene3D" id="3.40.50.80">
    <property type="entry name" value="Nucleotide-binding domain of ferredoxin-NADP reductase (FNR) module"/>
    <property type="match status" value="1"/>
</dbReference>
<dbReference type="EMBL" id="BMXR01000001">
    <property type="protein sequence ID" value="GGX40418.1"/>
    <property type="molecule type" value="Genomic_DNA"/>
</dbReference>
<dbReference type="InterPro" id="IPR039261">
    <property type="entry name" value="FNR_nucleotide-bd"/>
</dbReference>
<evidence type="ECO:0000256" key="5">
    <source>
        <dbReference type="SAM" id="Phobius"/>
    </source>
</evidence>
<dbReference type="InterPro" id="IPR017938">
    <property type="entry name" value="Riboflavin_synthase-like_b-brl"/>
</dbReference>
<evidence type="ECO:0000256" key="2">
    <source>
        <dbReference type="ARBA" id="ARBA00022692"/>
    </source>
</evidence>
<accession>A0A918JZR9</accession>
<evidence type="ECO:0000259" key="6">
    <source>
        <dbReference type="PROSITE" id="PS51384"/>
    </source>
</evidence>
<protein>
    <submittedName>
        <fullName evidence="7">Oxidoreductase</fullName>
    </submittedName>
</protein>
<dbReference type="RefSeq" id="WP_189606805.1">
    <property type="nucleotide sequence ID" value="NZ_BMXR01000001.1"/>
</dbReference>
<name>A0A918JZR9_9GAMM</name>
<dbReference type="PANTHER" id="PTHR47354:SF5">
    <property type="entry name" value="PROTEIN RFBI"/>
    <property type="match status" value="1"/>
</dbReference>
<dbReference type="PRINTS" id="PR00410">
    <property type="entry name" value="PHEHYDRXLASE"/>
</dbReference>
<dbReference type="InterPro" id="IPR013130">
    <property type="entry name" value="Fe3_Rdtase_TM_dom"/>
</dbReference>
<dbReference type="SUPFAM" id="SSF63380">
    <property type="entry name" value="Riboflavin synthase domain-like"/>
    <property type="match status" value="1"/>
</dbReference>
<keyword evidence="2 5" id="KW-0812">Transmembrane</keyword>
<dbReference type="Pfam" id="PF08022">
    <property type="entry name" value="FAD_binding_8"/>
    <property type="match status" value="1"/>
</dbReference>
<evidence type="ECO:0000256" key="1">
    <source>
        <dbReference type="ARBA" id="ARBA00004141"/>
    </source>
</evidence>
<dbReference type="InterPro" id="IPR017927">
    <property type="entry name" value="FAD-bd_FR_type"/>
</dbReference>
<dbReference type="InterPro" id="IPR013112">
    <property type="entry name" value="FAD-bd_8"/>
</dbReference>
<feature type="transmembrane region" description="Helical" evidence="5">
    <location>
        <begin position="123"/>
        <end position="145"/>
    </location>
</feature>
<reference evidence="7" key="2">
    <citation type="submission" date="2020-09" db="EMBL/GenBank/DDBJ databases">
        <authorList>
            <person name="Sun Q."/>
            <person name="Kim S."/>
        </authorList>
    </citation>
    <scope>NUCLEOTIDE SEQUENCE</scope>
    <source>
        <strain evidence="7">KCTC 22169</strain>
    </source>
</reference>
<evidence type="ECO:0000313" key="8">
    <source>
        <dbReference type="Proteomes" id="UP000626148"/>
    </source>
</evidence>
<dbReference type="SUPFAM" id="SSF52343">
    <property type="entry name" value="Ferredoxin reductase-like, C-terminal NADP-linked domain"/>
    <property type="match status" value="1"/>
</dbReference>